<dbReference type="Proteomes" id="UP000799754">
    <property type="component" value="Unassembled WGS sequence"/>
</dbReference>
<proteinExistence type="predicted"/>
<keyword evidence="2" id="KW-1185">Reference proteome</keyword>
<organism evidence="1 2">
    <name type="scientific">Macroventuria anomochaeta</name>
    <dbReference type="NCBI Taxonomy" id="301207"/>
    <lineage>
        <taxon>Eukaryota</taxon>
        <taxon>Fungi</taxon>
        <taxon>Dikarya</taxon>
        <taxon>Ascomycota</taxon>
        <taxon>Pezizomycotina</taxon>
        <taxon>Dothideomycetes</taxon>
        <taxon>Pleosporomycetidae</taxon>
        <taxon>Pleosporales</taxon>
        <taxon>Pleosporineae</taxon>
        <taxon>Didymellaceae</taxon>
        <taxon>Macroventuria</taxon>
    </lineage>
</organism>
<comment type="caution">
    <text evidence="1">The sequence shown here is derived from an EMBL/GenBank/DDBJ whole genome shotgun (WGS) entry which is preliminary data.</text>
</comment>
<accession>A0ACB6RI34</accession>
<evidence type="ECO:0000313" key="1">
    <source>
        <dbReference type="EMBL" id="KAF2621424.1"/>
    </source>
</evidence>
<evidence type="ECO:0000313" key="2">
    <source>
        <dbReference type="Proteomes" id="UP000799754"/>
    </source>
</evidence>
<dbReference type="EMBL" id="MU006755">
    <property type="protein sequence ID" value="KAF2621424.1"/>
    <property type="molecule type" value="Genomic_DNA"/>
</dbReference>
<reference evidence="1" key="1">
    <citation type="journal article" date="2020" name="Stud. Mycol.">
        <title>101 Dothideomycetes genomes: a test case for predicting lifestyles and emergence of pathogens.</title>
        <authorList>
            <person name="Haridas S."/>
            <person name="Albert R."/>
            <person name="Binder M."/>
            <person name="Bloem J."/>
            <person name="Labutti K."/>
            <person name="Salamov A."/>
            <person name="Andreopoulos B."/>
            <person name="Baker S."/>
            <person name="Barry K."/>
            <person name="Bills G."/>
            <person name="Bluhm B."/>
            <person name="Cannon C."/>
            <person name="Castanera R."/>
            <person name="Culley D."/>
            <person name="Daum C."/>
            <person name="Ezra D."/>
            <person name="Gonzalez J."/>
            <person name="Henrissat B."/>
            <person name="Kuo A."/>
            <person name="Liang C."/>
            <person name="Lipzen A."/>
            <person name="Lutzoni F."/>
            <person name="Magnuson J."/>
            <person name="Mondo S."/>
            <person name="Nolan M."/>
            <person name="Ohm R."/>
            <person name="Pangilinan J."/>
            <person name="Park H.-J."/>
            <person name="Ramirez L."/>
            <person name="Alfaro M."/>
            <person name="Sun H."/>
            <person name="Tritt A."/>
            <person name="Yoshinaga Y."/>
            <person name="Zwiers L.-H."/>
            <person name="Turgeon B."/>
            <person name="Goodwin S."/>
            <person name="Spatafora J."/>
            <person name="Crous P."/>
            <person name="Grigoriev I."/>
        </authorList>
    </citation>
    <scope>NUCLEOTIDE SEQUENCE</scope>
    <source>
        <strain evidence="1">CBS 525.71</strain>
    </source>
</reference>
<name>A0ACB6RI34_9PLEO</name>
<sequence length="219" mass="24113">MVATRTSTHASSKTTLLSTGPAKSSLSARTAKSSTSVVLLAAKATRPTHPTFHAAVMVTFAHATAHAWPVVHAAAEAALLKLLRLLLVSALLGDFVGSRYVCDCPGCRPKVIRKVIWSLKMLVMISSKLDEVVDHIYTYRDLSLMRHCSEVIYDLSAASPTRLGATLNTAKQDEKHFLLWTLRGMTMHSLILRHTTRLRPTWFGPSGHEARWLVQPCFA</sequence>
<protein>
    <submittedName>
        <fullName evidence="1">Uncharacterized protein</fullName>
    </submittedName>
</protein>
<gene>
    <name evidence="1" type="ORF">BU25DRAFT_237462</name>
</gene>